<evidence type="ECO:0000313" key="2">
    <source>
        <dbReference type="Proteomes" id="UP000824120"/>
    </source>
</evidence>
<comment type="caution">
    <text evidence="1">The sequence shown here is derived from an EMBL/GenBank/DDBJ whole genome shotgun (WGS) entry which is preliminary data.</text>
</comment>
<evidence type="ECO:0000313" key="1">
    <source>
        <dbReference type="EMBL" id="KAG5571676.1"/>
    </source>
</evidence>
<sequence length="173" mass="20355">MWLSRCTHDFTLEEDNPLTLVWVLLPKLPFHLHTLCEANSQPYRYSDAYGFSHERLQGHTLYQCRKLEKKQQEKDALKARKEIKAKNKEEIATKDQEVQKIYKPIGAIFGIDKPHPTNEVTNQDKGKEKVLDHNLVPKRRKELTFHQIKQLCRRGPQIRTTKEISTGKEINRV</sequence>
<dbReference type="Proteomes" id="UP000824120">
    <property type="component" value="Chromosome 12"/>
</dbReference>
<accession>A0A9J5W8V9</accession>
<organism evidence="1 2">
    <name type="scientific">Solanum commersonii</name>
    <name type="common">Commerson's wild potato</name>
    <name type="synonym">Commerson's nightshade</name>
    <dbReference type="NCBI Taxonomy" id="4109"/>
    <lineage>
        <taxon>Eukaryota</taxon>
        <taxon>Viridiplantae</taxon>
        <taxon>Streptophyta</taxon>
        <taxon>Embryophyta</taxon>
        <taxon>Tracheophyta</taxon>
        <taxon>Spermatophyta</taxon>
        <taxon>Magnoliopsida</taxon>
        <taxon>eudicotyledons</taxon>
        <taxon>Gunneridae</taxon>
        <taxon>Pentapetalae</taxon>
        <taxon>asterids</taxon>
        <taxon>lamiids</taxon>
        <taxon>Solanales</taxon>
        <taxon>Solanaceae</taxon>
        <taxon>Solanoideae</taxon>
        <taxon>Solaneae</taxon>
        <taxon>Solanum</taxon>
    </lineage>
</organism>
<proteinExistence type="predicted"/>
<dbReference type="AlphaFoldDB" id="A0A9J5W8V9"/>
<evidence type="ECO:0008006" key="3">
    <source>
        <dbReference type="Google" id="ProtNLM"/>
    </source>
</evidence>
<reference evidence="1 2" key="1">
    <citation type="submission" date="2020-09" db="EMBL/GenBank/DDBJ databases">
        <title>De no assembly of potato wild relative species, Solanum commersonii.</title>
        <authorList>
            <person name="Cho K."/>
        </authorList>
    </citation>
    <scope>NUCLEOTIDE SEQUENCE [LARGE SCALE GENOMIC DNA]</scope>
    <source>
        <strain evidence="1">LZ3.2</strain>
        <tissue evidence="1">Leaf</tissue>
    </source>
</reference>
<protein>
    <recommendedName>
        <fullName evidence="3">DUF4283 domain-containing protein</fullName>
    </recommendedName>
</protein>
<dbReference type="OrthoDB" id="1002340at2759"/>
<keyword evidence="2" id="KW-1185">Reference proteome</keyword>
<name>A0A9J5W8V9_SOLCO</name>
<dbReference type="EMBL" id="JACXVP010000012">
    <property type="protein sequence ID" value="KAG5571676.1"/>
    <property type="molecule type" value="Genomic_DNA"/>
</dbReference>
<gene>
    <name evidence="1" type="ORF">H5410_061442</name>
</gene>